<name>A0A6H2EMY9_9ACTO</name>
<dbReference type="SUPFAM" id="SSF54001">
    <property type="entry name" value="Cysteine proteinases"/>
    <property type="match status" value="1"/>
</dbReference>
<evidence type="ECO:0000256" key="4">
    <source>
        <dbReference type="ARBA" id="ARBA00022807"/>
    </source>
</evidence>
<dbReference type="GO" id="GO:0006508">
    <property type="term" value="P:proteolysis"/>
    <property type="evidence" value="ECO:0007669"/>
    <property type="project" value="UniProtKB-KW"/>
</dbReference>
<dbReference type="Gene3D" id="3.90.1720.10">
    <property type="entry name" value="endopeptidase domain like (from Nostoc punctiforme)"/>
    <property type="match status" value="1"/>
</dbReference>
<keyword evidence="4" id="KW-0788">Thiol protease</keyword>
<dbReference type="GO" id="GO:0008234">
    <property type="term" value="F:cysteine-type peptidase activity"/>
    <property type="evidence" value="ECO:0007669"/>
    <property type="project" value="UniProtKB-KW"/>
</dbReference>
<reference evidence="6 7" key="1">
    <citation type="submission" date="2020-03" db="EMBL/GenBank/DDBJ databases">
        <title>Complete genome of Arcanobacterium buesumensis sp. nov. strain 2701.</title>
        <authorList>
            <person name="Borowiak M."/>
            <person name="Alssahen M."/>
            <person name="Laemmler C."/>
            <person name="Malorny B."/>
            <person name="Hassan A."/>
            <person name="Prenger-Berninghoff E."/>
            <person name="Ploetz M."/>
            <person name="Abdulmawjood A."/>
        </authorList>
    </citation>
    <scope>NUCLEOTIDE SEQUENCE [LARGE SCALE GENOMIC DNA]</scope>
    <source>
        <strain evidence="6 7">2701</strain>
    </source>
</reference>
<dbReference type="EMBL" id="CP050804">
    <property type="protein sequence ID" value="QJC22445.1"/>
    <property type="molecule type" value="Genomic_DNA"/>
</dbReference>
<dbReference type="AlphaFoldDB" id="A0A6H2EMY9"/>
<evidence type="ECO:0000259" key="5">
    <source>
        <dbReference type="PROSITE" id="PS51935"/>
    </source>
</evidence>
<feature type="domain" description="NlpC/P60" evidence="5">
    <location>
        <begin position="133"/>
        <end position="244"/>
    </location>
</feature>
<dbReference type="RefSeq" id="WP_168918367.1">
    <property type="nucleotide sequence ID" value="NZ_CP050804.1"/>
</dbReference>
<dbReference type="PROSITE" id="PS51935">
    <property type="entry name" value="NLPC_P60"/>
    <property type="match status" value="1"/>
</dbReference>
<protein>
    <submittedName>
        <fullName evidence="6">C40 family peptidase</fullName>
    </submittedName>
</protein>
<evidence type="ECO:0000256" key="2">
    <source>
        <dbReference type="ARBA" id="ARBA00022670"/>
    </source>
</evidence>
<dbReference type="InterPro" id="IPR038765">
    <property type="entry name" value="Papain-like_cys_pep_sf"/>
</dbReference>
<dbReference type="InterPro" id="IPR051202">
    <property type="entry name" value="Peptidase_C40"/>
</dbReference>
<dbReference type="Proteomes" id="UP000502298">
    <property type="component" value="Chromosome"/>
</dbReference>
<dbReference type="PANTHER" id="PTHR47053:SF1">
    <property type="entry name" value="MUREIN DD-ENDOPEPTIDASE MEPH-RELATED"/>
    <property type="match status" value="1"/>
</dbReference>
<keyword evidence="3" id="KW-0378">Hydrolase</keyword>
<keyword evidence="7" id="KW-1185">Reference proteome</keyword>
<accession>A0A6H2EMY9</accession>
<comment type="similarity">
    <text evidence="1">Belongs to the peptidase C40 family.</text>
</comment>
<dbReference type="KEGG" id="arca:HC352_07960"/>
<proteinExistence type="inferred from homology"/>
<keyword evidence="2" id="KW-0645">Protease</keyword>
<sequence length="244" mass="24332">MGRHSIAKPVDVKNPNAVRGLALAGALGVIAGAGIPVAMAAPGNENEVAPEDVAKASVSLGDVAANTEQGANIQSVTLDDAAAGEWSIEGVSAQVDLGNDVVEASEAPVAEIATPSRSNATLAVASAPAPAQAIASGDIVSIARAYSGTPYVWGGSTPAGWDCSGFTSWVYAQAGVGLPRTAGAQVSAGTIVSASQAQPGDLVYWPGHVGIYTGNGMHIAAHTPATGTYESPLYGNPTYVRIGR</sequence>
<gene>
    <name evidence="6" type="ORF">HC352_07960</name>
</gene>
<dbReference type="InterPro" id="IPR000064">
    <property type="entry name" value="NLP_P60_dom"/>
</dbReference>
<organism evidence="6 7">
    <name type="scientific">Arcanobacterium buesumense</name>
    <dbReference type="NCBI Taxonomy" id="2722751"/>
    <lineage>
        <taxon>Bacteria</taxon>
        <taxon>Bacillati</taxon>
        <taxon>Actinomycetota</taxon>
        <taxon>Actinomycetes</taxon>
        <taxon>Actinomycetales</taxon>
        <taxon>Actinomycetaceae</taxon>
        <taxon>Arcanobacterium</taxon>
    </lineage>
</organism>
<dbReference type="PANTHER" id="PTHR47053">
    <property type="entry name" value="MUREIN DD-ENDOPEPTIDASE MEPH-RELATED"/>
    <property type="match status" value="1"/>
</dbReference>
<evidence type="ECO:0000256" key="1">
    <source>
        <dbReference type="ARBA" id="ARBA00007074"/>
    </source>
</evidence>
<evidence type="ECO:0000313" key="6">
    <source>
        <dbReference type="EMBL" id="QJC22445.1"/>
    </source>
</evidence>
<dbReference type="Pfam" id="PF00877">
    <property type="entry name" value="NLPC_P60"/>
    <property type="match status" value="1"/>
</dbReference>
<evidence type="ECO:0000256" key="3">
    <source>
        <dbReference type="ARBA" id="ARBA00022801"/>
    </source>
</evidence>
<evidence type="ECO:0000313" key="7">
    <source>
        <dbReference type="Proteomes" id="UP000502298"/>
    </source>
</evidence>